<evidence type="ECO:0000313" key="2">
    <source>
        <dbReference type="EMBL" id="JAS93938.1"/>
    </source>
</evidence>
<organism evidence="1">
    <name type="scientific">Homalodisca liturata</name>
    <dbReference type="NCBI Taxonomy" id="320908"/>
    <lineage>
        <taxon>Eukaryota</taxon>
        <taxon>Metazoa</taxon>
        <taxon>Ecdysozoa</taxon>
        <taxon>Arthropoda</taxon>
        <taxon>Hexapoda</taxon>
        <taxon>Insecta</taxon>
        <taxon>Pterygota</taxon>
        <taxon>Neoptera</taxon>
        <taxon>Paraneoptera</taxon>
        <taxon>Hemiptera</taxon>
        <taxon>Auchenorrhyncha</taxon>
        <taxon>Membracoidea</taxon>
        <taxon>Cicadellidae</taxon>
        <taxon>Cicadellinae</taxon>
        <taxon>Proconiini</taxon>
        <taxon>Homalodisca</taxon>
    </lineage>
</organism>
<proteinExistence type="predicted"/>
<evidence type="ECO:0000313" key="1">
    <source>
        <dbReference type="EMBL" id="JAS93090.1"/>
    </source>
</evidence>
<gene>
    <name evidence="2" type="ORF">g.35063</name>
    <name evidence="1" type="ORF">g.35067</name>
</gene>
<dbReference type="AlphaFoldDB" id="A0A1B6J1U8"/>
<name>A0A1B6J1U8_9HEMI</name>
<protein>
    <submittedName>
        <fullName evidence="1">Uncharacterized protein</fullName>
    </submittedName>
</protein>
<dbReference type="EMBL" id="GECU01013768">
    <property type="protein sequence ID" value="JAS93938.1"/>
    <property type="molecule type" value="Transcribed_RNA"/>
</dbReference>
<dbReference type="EMBL" id="GECU01014616">
    <property type="protein sequence ID" value="JAS93090.1"/>
    <property type="molecule type" value="Transcribed_RNA"/>
</dbReference>
<sequence>MKANGILRSFLVTLAETERVDYENCCKAFPNIEIEVTSEQPTYETEIVGLNPASTYAVSVTGKTIVLGAPESLTVHTRVPRLAVRNVPVVEIPGGYVVEWLPQEMTLEANSSQLYLPLIRGYLLVLLSSEGRSPDSSGVRDKQLYSLMESALNSSFIAVKDYRGNSTVNVGAEGTYEGLWGGSSWELKELHTYSLAAVQITKYFKSFSVDVALSKPFQAVYSADVTVSNEIPKDTR</sequence>
<reference evidence="1" key="1">
    <citation type="submission" date="2015-11" db="EMBL/GenBank/DDBJ databases">
        <title>De novo transcriptome assembly of four potential Pierce s Disease insect vectors from Arizona vineyards.</title>
        <authorList>
            <person name="Tassone E.E."/>
        </authorList>
    </citation>
    <scope>NUCLEOTIDE SEQUENCE</scope>
</reference>
<accession>A0A1B6J1U8</accession>